<reference evidence="5" key="1">
    <citation type="submission" date="2015-01" db="EMBL/GenBank/DDBJ databases">
        <title>The Genome Sequence of Cryptococcus gattii CA1280.</title>
        <authorList>
            <consortium name="The Broad Institute Genomics Platform"/>
            <person name="Cuomo C."/>
            <person name="Litvintseva A."/>
            <person name="Chen Y."/>
            <person name="Heitman J."/>
            <person name="Sun S."/>
            <person name="Springer D."/>
            <person name="Dromer F."/>
            <person name="Young S."/>
            <person name="Zeng Q."/>
            <person name="Gargeya S."/>
            <person name="Abouelleil A."/>
            <person name="Alvarado L."/>
            <person name="Chapman S.B."/>
            <person name="Gainer-Dewar J."/>
            <person name="Goldberg J."/>
            <person name="Griggs A."/>
            <person name="Gujja S."/>
            <person name="Hansen M."/>
            <person name="Howarth C."/>
            <person name="Imamovic A."/>
            <person name="Larimer J."/>
            <person name="Murphy C."/>
            <person name="Naylor J."/>
            <person name="Pearson M."/>
            <person name="Priest M."/>
            <person name="Roberts A."/>
            <person name="Saif S."/>
            <person name="Shea T."/>
            <person name="Sykes S."/>
            <person name="Wortman J."/>
            <person name="Nusbaum C."/>
            <person name="Birren B."/>
        </authorList>
    </citation>
    <scope>NUCLEOTIDE SEQUENCE [LARGE SCALE GENOMIC DNA]</scope>
    <source>
        <strain evidence="5">CA1280</strain>
    </source>
</reference>
<dbReference type="GO" id="GO:0016491">
    <property type="term" value="F:oxidoreductase activity"/>
    <property type="evidence" value="ECO:0007669"/>
    <property type="project" value="InterPro"/>
</dbReference>
<sequence length="340" mass="37986">MSISTSFKLNTGASIPAIGLGTWQAPPGEVRKAVAHALQNGYRHLDCALIYKNEDEVGEGIKDSGVPREEIFITSKLWNSFHDNAVESLNRTLQSLQVDYLDLYLVHWPVRLVPNEKEELLPLNPDGTRAVDRSWNQAETWRQMEEIYASGKVKAIGVCNWSIPYLEELKKAWKVVPAVNQVELHPFLPQHVLREWCAKENILLEAYSPLGSTSECLLLHQLQERPRSSMLAREGGRDTVVDSGFSDSPLLPDPEINAIARKYGVPPATVLISYHVNQGVVVLPKSVSPQRIIDNLKVIQLSKEDLCTLNSIAAAGKAQRTNTPLFGSDLGFDDWYSPRK</sequence>
<evidence type="ECO:0000313" key="5">
    <source>
        <dbReference type="EMBL" id="KIR46765.1"/>
    </source>
</evidence>
<dbReference type="PROSITE" id="PS00798">
    <property type="entry name" value="ALDOKETO_REDUCTASE_1"/>
    <property type="match status" value="1"/>
</dbReference>
<gene>
    <name evidence="6" type="ORF">I312_03959</name>
    <name evidence="5" type="ORF">I312_04256</name>
</gene>
<feature type="site" description="Lowers pKa of active site Tyr" evidence="3">
    <location>
        <position position="76"/>
    </location>
</feature>
<dbReference type="InterPro" id="IPR023210">
    <property type="entry name" value="NADP_OxRdtase_dom"/>
</dbReference>
<accession>A0A0D0VNS5</accession>
<dbReference type="InterPro" id="IPR018170">
    <property type="entry name" value="Aldo/ket_reductase_CS"/>
</dbReference>
<dbReference type="InterPro" id="IPR020471">
    <property type="entry name" value="AKR"/>
</dbReference>
<dbReference type="Gene3D" id="3.20.20.100">
    <property type="entry name" value="NADP-dependent oxidoreductase domain"/>
    <property type="match status" value="1"/>
</dbReference>
<dbReference type="InterPro" id="IPR036812">
    <property type="entry name" value="NAD(P)_OxRdtase_dom_sf"/>
</dbReference>
<evidence type="ECO:0000256" key="2">
    <source>
        <dbReference type="PIRSR" id="PIRSR000097-2"/>
    </source>
</evidence>
<dbReference type="OrthoDB" id="416253at2759"/>
<dbReference type="SUPFAM" id="SSF51430">
    <property type="entry name" value="NAD(P)-linked oxidoreductase"/>
    <property type="match status" value="1"/>
</dbReference>
<feature type="domain" description="NADP-dependent oxidoreductase" evidence="4">
    <location>
        <begin position="18"/>
        <end position="312"/>
    </location>
</feature>
<organism evidence="5">
    <name type="scientific">Cryptococcus bacillisporus CA1280</name>
    <dbReference type="NCBI Taxonomy" id="1296109"/>
    <lineage>
        <taxon>Eukaryota</taxon>
        <taxon>Fungi</taxon>
        <taxon>Dikarya</taxon>
        <taxon>Basidiomycota</taxon>
        <taxon>Agaricomycotina</taxon>
        <taxon>Tremellomycetes</taxon>
        <taxon>Tremellales</taxon>
        <taxon>Cryptococcaceae</taxon>
        <taxon>Cryptococcus</taxon>
        <taxon>Cryptococcus gattii species complex</taxon>
    </lineage>
</organism>
<dbReference type="HOGENOM" id="CLU_023205_0_0_1"/>
<name>A0A0D0VNS5_CRYGA</name>
<evidence type="ECO:0000259" key="4">
    <source>
        <dbReference type="Pfam" id="PF00248"/>
    </source>
</evidence>
<dbReference type="EMBL" id="KN847983">
    <property type="protein sequence ID" value="KIR46765.1"/>
    <property type="molecule type" value="Genomic_DNA"/>
</dbReference>
<dbReference type="Pfam" id="PF00248">
    <property type="entry name" value="Aldo_ket_red"/>
    <property type="match status" value="1"/>
</dbReference>
<feature type="active site" description="Proton donor" evidence="1">
    <location>
        <position position="51"/>
    </location>
</feature>
<dbReference type="PANTHER" id="PTHR11732">
    <property type="entry name" value="ALDO/KETO REDUCTASE"/>
    <property type="match status" value="1"/>
</dbReference>
<evidence type="ECO:0000313" key="6">
    <source>
        <dbReference type="EMBL" id="KIR47062.1"/>
    </source>
</evidence>
<dbReference type="PIRSF" id="PIRSF000097">
    <property type="entry name" value="AKR"/>
    <property type="match status" value="1"/>
</dbReference>
<dbReference type="EMBL" id="KN847982">
    <property type="protein sequence ID" value="KIR47062.1"/>
    <property type="molecule type" value="Genomic_DNA"/>
</dbReference>
<proteinExistence type="predicted"/>
<dbReference type="AlphaFoldDB" id="A0A0D0VNS5"/>
<feature type="binding site" evidence="2">
    <location>
        <position position="107"/>
    </location>
    <ligand>
        <name>substrate</name>
    </ligand>
</feature>
<dbReference type="PRINTS" id="PR00069">
    <property type="entry name" value="ALDKETRDTASE"/>
</dbReference>
<evidence type="ECO:0000256" key="3">
    <source>
        <dbReference type="PIRSR" id="PIRSR000097-3"/>
    </source>
</evidence>
<protein>
    <submittedName>
        <fullName evidence="5">Glycerol dehydrogenase</fullName>
    </submittedName>
</protein>
<evidence type="ECO:0000256" key="1">
    <source>
        <dbReference type="PIRSR" id="PIRSR000097-1"/>
    </source>
</evidence>